<dbReference type="InterPro" id="IPR036390">
    <property type="entry name" value="WH_DNA-bd_sf"/>
</dbReference>
<evidence type="ECO:0000313" key="2">
    <source>
        <dbReference type="Proteomes" id="UP000275401"/>
    </source>
</evidence>
<sequence>MYLGGFVDAPKPLGYWLKHLHNLLDKQFDATLADVGLGRRHWQILNTLARGEATRDELTAALAPFLSPGEPDLDGVLEDVTARGWTRPGLPPEGNLLSLADEGRAAHADIAARVDATRAAVLKGLTPGQYAETVRILSVMAGNVEADLAAR</sequence>
<dbReference type="Proteomes" id="UP000275401">
    <property type="component" value="Unassembled WGS sequence"/>
</dbReference>
<keyword evidence="2" id="KW-1185">Reference proteome</keyword>
<proteinExistence type="predicted"/>
<comment type="caution">
    <text evidence="1">The sequence shown here is derived from an EMBL/GenBank/DDBJ whole genome shotgun (WGS) entry which is preliminary data.</text>
</comment>
<name>A0A3M8X5I8_9ACTN</name>
<dbReference type="InterPro" id="IPR036388">
    <property type="entry name" value="WH-like_DNA-bd_sf"/>
</dbReference>
<dbReference type="SUPFAM" id="SSF46785">
    <property type="entry name" value="Winged helix' DNA-binding domain"/>
    <property type="match status" value="1"/>
</dbReference>
<gene>
    <name evidence="1" type="ORF">EEJ42_03690</name>
</gene>
<evidence type="ECO:0000313" key="1">
    <source>
        <dbReference type="EMBL" id="RNG36025.1"/>
    </source>
</evidence>
<accession>A0A3M8X5I8</accession>
<dbReference type="Gene3D" id="1.10.10.10">
    <property type="entry name" value="Winged helix-like DNA-binding domain superfamily/Winged helix DNA-binding domain"/>
    <property type="match status" value="1"/>
</dbReference>
<reference evidence="1 2" key="1">
    <citation type="submission" date="2018-11" db="EMBL/GenBank/DDBJ databases">
        <title>The Potential of Streptomyces as Biocontrol Agents against the Tomato grey mould, Botrytis cinerea (Gray mold) Frontiers in Microbiology.</title>
        <authorList>
            <person name="Li D."/>
        </authorList>
    </citation>
    <scope>NUCLEOTIDE SEQUENCE [LARGE SCALE GENOMIC DNA]</scope>
    <source>
        <strain evidence="1 2">NEAU-LD23</strain>
    </source>
</reference>
<dbReference type="AlphaFoldDB" id="A0A3M8X5I8"/>
<dbReference type="EMBL" id="RIBZ01000048">
    <property type="protein sequence ID" value="RNG36025.1"/>
    <property type="molecule type" value="Genomic_DNA"/>
</dbReference>
<protein>
    <submittedName>
        <fullName evidence="1">MarR family transcriptional regulator</fullName>
    </submittedName>
</protein>
<organism evidence="1 2">
    <name type="scientific">Streptomyces botrytidirepellens</name>
    <dbReference type="NCBI Taxonomy" id="2486417"/>
    <lineage>
        <taxon>Bacteria</taxon>
        <taxon>Bacillati</taxon>
        <taxon>Actinomycetota</taxon>
        <taxon>Actinomycetes</taxon>
        <taxon>Kitasatosporales</taxon>
        <taxon>Streptomycetaceae</taxon>
        <taxon>Streptomyces</taxon>
    </lineage>
</organism>